<keyword evidence="1" id="KW-0472">Membrane</keyword>
<dbReference type="Pfam" id="PF11393">
    <property type="entry name" value="T4BSS_DotI_IcmL"/>
    <property type="match status" value="1"/>
</dbReference>
<organism evidence="2 3">
    <name type="scientific">Methylocapsa palsarum</name>
    <dbReference type="NCBI Taxonomy" id="1612308"/>
    <lineage>
        <taxon>Bacteria</taxon>
        <taxon>Pseudomonadati</taxon>
        <taxon>Pseudomonadota</taxon>
        <taxon>Alphaproteobacteria</taxon>
        <taxon>Hyphomicrobiales</taxon>
        <taxon>Beijerinckiaceae</taxon>
        <taxon>Methylocapsa</taxon>
    </lineage>
</organism>
<keyword evidence="1" id="KW-0812">Transmembrane</keyword>
<dbReference type="STRING" id="1612308.SAMN05444581_12219"/>
<dbReference type="OrthoDB" id="8439889at2"/>
<dbReference type="AlphaFoldDB" id="A0A1I4CG60"/>
<evidence type="ECO:0000256" key="1">
    <source>
        <dbReference type="SAM" id="Phobius"/>
    </source>
</evidence>
<dbReference type="InterPro" id="IPR021055">
    <property type="entry name" value="T4BSS_IcmL/DotI"/>
</dbReference>
<dbReference type="Proteomes" id="UP000198755">
    <property type="component" value="Unassembled WGS sequence"/>
</dbReference>
<proteinExistence type="predicted"/>
<dbReference type="CDD" id="cd16385">
    <property type="entry name" value="IcmL"/>
    <property type="match status" value="1"/>
</dbReference>
<keyword evidence="3" id="KW-1185">Reference proteome</keyword>
<evidence type="ECO:0000313" key="3">
    <source>
        <dbReference type="Proteomes" id="UP000198755"/>
    </source>
</evidence>
<evidence type="ECO:0000313" key="2">
    <source>
        <dbReference type="EMBL" id="SFK80194.1"/>
    </source>
</evidence>
<name>A0A1I4CG60_9HYPH</name>
<gene>
    <name evidence="2" type="ORF">SAMN05444581_12219</name>
</gene>
<accession>A0A1I4CG60</accession>
<keyword evidence="1" id="KW-1133">Transmembrane helix</keyword>
<sequence>MQNQRAAITRKLSDPDFQASLVTKSIGLSMALSVLVAAFALHDIYVWTNPPTPKYFIVDGKTLPKAITAVDNPIVNDSELLDWSVKAMLAPYNVNYHDYPEELNTAGRRFTANGWSTFANSYIKSGNYEKMKSAMLLCFAQAQRSAVIVDSKMLNGALAYRVQAPIVQTCQNTNEANTQRMMLTAVVMRTNAEDHRDGLVIDQLVAVAQ</sequence>
<dbReference type="RefSeq" id="WP_091686048.1">
    <property type="nucleotide sequence ID" value="NZ_FOSN01000022.1"/>
</dbReference>
<protein>
    <submittedName>
        <fullName evidence="2">Intracellular multiplication protein IcmL</fullName>
    </submittedName>
</protein>
<dbReference type="EMBL" id="FOSN01000022">
    <property type="protein sequence ID" value="SFK80194.1"/>
    <property type="molecule type" value="Genomic_DNA"/>
</dbReference>
<reference evidence="2 3" key="1">
    <citation type="submission" date="2016-10" db="EMBL/GenBank/DDBJ databases">
        <authorList>
            <person name="de Groot N.N."/>
        </authorList>
    </citation>
    <scope>NUCLEOTIDE SEQUENCE [LARGE SCALE GENOMIC DNA]</scope>
    <source>
        <strain evidence="2 3">NE2</strain>
    </source>
</reference>
<feature type="transmembrane region" description="Helical" evidence="1">
    <location>
        <begin position="21"/>
        <end position="41"/>
    </location>
</feature>